<keyword evidence="5" id="KW-0175">Coiled coil</keyword>
<dbReference type="PANTHER" id="PTHR16290">
    <property type="entry name" value="TRANSCRIPTION FACTOR SMIF DECAPPING ENZYME DCP1"/>
    <property type="match status" value="1"/>
</dbReference>
<organism evidence="6 7">
    <name type="scientific">Anaeramoeba ignava</name>
    <name type="common">Anaerobic marine amoeba</name>
    <dbReference type="NCBI Taxonomy" id="1746090"/>
    <lineage>
        <taxon>Eukaryota</taxon>
        <taxon>Metamonada</taxon>
        <taxon>Anaeramoebidae</taxon>
        <taxon>Anaeramoeba</taxon>
    </lineage>
</organism>
<name>A0A9Q0REB0_ANAIG</name>
<dbReference type="SUPFAM" id="SSF50729">
    <property type="entry name" value="PH domain-like"/>
    <property type="match status" value="1"/>
</dbReference>
<keyword evidence="3" id="KW-0963">Cytoplasm</keyword>
<evidence type="ECO:0000313" key="6">
    <source>
        <dbReference type="EMBL" id="KAJ5076944.1"/>
    </source>
</evidence>
<evidence type="ECO:0000256" key="3">
    <source>
        <dbReference type="ARBA" id="ARBA00022490"/>
    </source>
</evidence>
<feature type="coiled-coil region" evidence="5">
    <location>
        <begin position="121"/>
        <end position="148"/>
    </location>
</feature>
<dbReference type="PANTHER" id="PTHR16290:SF0">
    <property type="entry name" value="DECAPPING PROTEIN 1, ISOFORM A"/>
    <property type="match status" value="1"/>
</dbReference>
<evidence type="ECO:0000256" key="2">
    <source>
        <dbReference type="ARBA" id="ARBA00008778"/>
    </source>
</evidence>
<dbReference type="GO" id="GO:0000290">
    <property type="term" value="P:deadenylation-dependent decapping of nuclear-transcribed mRNA"/>
    <property type="evidence" value="ECO:0007669"/>
    <property type="project" value="InterPro"/>
</dbReference>
<dbReference type="GO" id="GO:0008047">
    <property type="term" value="F:enzyme activator activity"/>
    <property type="evidence" value="ECO:0007669"/>
    <property type="project" value="InterPro"/>
</dbReference>
<proteinExistence type="inferred from homology"/>
<keyword evidence="4" id="KW-0507">mRNA processing</keyword>
<evidence type="ECO:0000256" key="4">
    <source>
        <dbReference type="ARBA" id="ARBA00022664"/>
    </source>
</evidence>
<dbReference type="Pfam" id="PF06058">
    <property type="entry name" value="DCP1"/>
    <property type="match status" value="1"/>
</dbReference>
<dbReference type="GO" id="GO:0006397">
    <property type="term" value="P:mRNA processing"/>
    <property type="evidence" value="ECO:0007669"/>
    <property type="project" value="UniProtKB-KW"/>
</dbReference>
<protein>
    <submittedName>
        <fullName evidence="6">Transcription factor smif decapping enzyme dcp1</fullName>
    </submittedName>
</protein>
<dbReference type="GO" id="GO:0003729">
    <property type="term" value="F:mRNA binding"/>
    <property type="evidence" value="ECO:0007669"/>
    <property type="project" value="TreeGrafter"/>
</dbReference>
<dbReference type="Proteomes" id="UP001149090">
    <property type="component" value="Unassembled WGS sequence"/>
</dbReference>
<dbReference type="InterPro" id="IPR011993">
    <property type="entry name" value="PH-like_dom_sf"/>
</dbReference>
<sequence>MNEINIRKINEQILRFNDKKYKELIITISLAQLFEWDTKNNQWKFSGIKGPLFLYERQPKILNPNKKQFAFQILNQNSESNQVNYLETIKSNFNLKNEDEFVFYSKKNFIKGIYVPIQSLKKELFIKLNEIQQNFEKLEKQEKIIQNNQANQIPRLLTPKIISSMDNFPEISRKERFTDLTKEKLSQIIKNLALNDQFVTYIYNALNNYL</sequence>
<dbReference type="AlphaFoldDB" id="A0A9Q0REB0"/>
<dbReference type="EMBL" id="JAPDFW010000059">
    <property type="protein sequence ID" value="KAJ5076944.1"/>
    <property type="molecule type" value="Genomic_DNA"/>
</dbReference>
<accession>A0A9Q0REB0</accession>
<dbReference type="InterPro" id="IPR010334">
    <property type="entry name" value="Dcp1"/>
</dbReference>
<keyword evidence="7" id="KW-1185">Reference proteome</keyword>
<dbReference type="GO" id="GO:0031087">
    <property type="term" value="P:deadenylation-independent decapping of nuclear-transcribed mRNA"/>
    <property type="evidence" value="ECO:0007669"/>
    <property type="project" value="TreeGrafter"/>
</dbReference>
<reference evidence="6" key="1">
    <citation type="submission" date="2022-10" db="EMBL/GenBank/DDBJ databases">
        <title>Novel sulphate-reducing endosymbionts in the free-living metamonad Anaeramoeba.</title>
        <authorList>
            <person name="Jerlstrom-Hultqvist J."/>
            <person name="Cepicka I."/>
            <person name="Gallot-Lavallee L."/>
            <person name="Salas-Leiva D."/>
            <person name="Curtis B.A."/>
            <person name="Zahonova K."/>
            <person name="Pipaliya S."/>
            <person name="Dacks J."/>
            <person name="Roger A.J."/>
        </authorList>
    </citation>
    <scope>NUCLEOTIDE SEQUENCE</scope>
    <source>
        <strain evidence="6">BMAN</strain>
    </source>
</reference>
<comment type="subcellular location">
    <subcellularLocation>
        <location evidence="1">Cytoplasm</location>
    </subcellularLocation>
</comment>
<evidence type="ECO:0000256" key="1">
    <source>
        <dbReference type="ARBA" id="ARBA00004496"/>
    </source>
</evidence>
<dbReference type="GO" id="GO:0000932">
    <property type="term" value="C:P-body"/>
    <property type="evidence" value="ECO:0007669"/>
    <property type="project" value="TreeGrafter"/>
</dbReference>
<evidence type="ECO:0000313" key="7">
    <source>
        <dbReference type="Proteomes" id="UP001149090"/>
    </source>
</evidence>
<comment type="caution">
    <text evidence="6">The sequence shown here is derived from an EMBL/GenBank/DDBJ whole genome shotgun (WGS) entry which is preliminary data.</text>
</comment>
<gene>
    <name evidence="6" type="ORF">M0811_00264</name>
</gene>
<dbReference type="Gene3D" id="2.30.29.30">
    <property type="entry name" value="Pleckstrin-homology domain (PH domain)/Phosphotyrosine-binding domain (PTB)"/>
    <property type="match status" value="1"/>
</dbReference>
<comment type="similarity">
    <text evidence="2">Belongs to the DCP1 family.</text>
</comment>
<evidence type="ECO:0000256" key="5">
    <source>
        <dbReference type="SAM" id="Coils"/>
    </source>
</evidence>